<proteinExistence type="inferred from homology"/>
<dbReference type="Proteomes" id="UP000243459">
    <property type="component" value="Chromosome 5"/>
</dbReference>
<comment type="cofactor">
    <cofactor evidence="1">
        <name>Mn(2+)</name>
        <dbReference type="ChEBI" id="CHEBI:29035"/>
    </cofactor>
</comment>
<gene>
    <name evidence="15" type="ORF">A4U43_C05F26530</name>
</gene>
<dbReference type="InterPro" id="IPR036457">
    <property type="entry name" value="PPM-type-like_dom_sf"/>
</dbReference>
<evidence type="ECO:0000256" key="10">
    <source>
        <dbReference type="ARBA" id="ARBA00047761"/>
    </source>
</evidence>
<dbReference type="GO" id="GO:0005739">
    <property type="term" value="C:mitochondrion"/>
    <property type="evidence" value="ECO:0007669"/>
    <property type="project" value="TreeGrafter"/>
</dbReference>
<evidence type="ECO:0000256" key="12">
    <source>
        <dbReference type="RuleBase" id="RU003465"/>
    </source>
</evidence>
<evidence type="ECO:0000313" key="16">
    <source>
        <dbReference type="Proteomes" id="UP000243459"/>
    </source>
</evidence>
<dbReference type="Gene3D" id="3.60.40.10">
    <property type="entry name" value="PPM-type phosphatase domain"/>
    <property type="match status" value="1"/>
</dbReference>
<dbReference type="InterPro" id="IPR000222">
    <property type="entry name" value="PP2C_BS"/>
</dbReference>
<evidence type="ECO:0000256" key="7">
    <source>
        <dbReference type="ARBA" id="ARBA00022842"/>
    </source>
</evidence>
<evidence type="ECO:0000259" key="14">
    <source>
        <dbReference type="PROSITE" id="PS51746"/>
    </source>
</evidence>
<accession>A0A5P1F029</accession>
<dbReference type="EMBL" id="CM007385">
    <property type="protein sequence ID" value="ONK69770.1"/>
    <property type="molecule type" value="Genomic_DNA"/>
</dbReference>
<dbReference type="CDD" id="cd00143">
    <property type="entry name" value="PP2Cc"/>
    <property type="match status" value="1"/>
</dbReference>
<keyword evidence="6 12" id="KW-0378">Hydrolase</keyword>
<dbReference type="SUPFAM" id="SSF81606">
    <property type="entry name" value="PP2C-like"/>
    <property type="match status" value="1"/>
</dbReference>
<dbReference type="InterPro" id="IPR050203">
    <property type="entry name" value="Trp-tRNA_synthetase"/>
</dbReference>
<evidence type="ECO:0000256" key="1">
    <source>
        <dbReference type="ARBA" id="ARBA00001936"/>
    </source>
</evidence>
<dbReference type="PROSITE" id="PS01032">
    <property type="entry name" value="PPM_1"/>
    <property type="match status" value="1"/>
</dbReference>
<keyword evidence="8 12" id="KW-0904">Protein phosphatase</keyword>
<dbReference type="GO" id="GO:0004830">
    <property type="term" value="F:tryptophan-tRNA ligase activity"/>
    <property type="evidence" value="ECO:0007669"/>
    <property type="project" value="TreeGrafter"/>
</dbReference>
<dbReference type="PANTHER" id="PTHR43766">
    <property type="entry name" value="TRYPTOPHAN--TRNA LIGASE, MITOCHONDRIAL"/>
    <property type="match status" value="1"/>
</dbReference>
<feature type="domain" description="PPM-type phosphatase" evidence="14">
    <location>
        <begin position="35"/>
        <end position="293"/>
    </location>
</feature>
<evidence type="ECO:0000256" key="5">
    <source>
        <dbReference type="ARBA" id="ARBA00022723"/>
    </source>
</evidence>
<name>A0A5P1F029_ASPOF</name>
<evidence type="ECO:0000256" key="13">
    <source>
        <dbReference type="SAM" id="MobiDB-lite"/>
    </source>
</evidence>
<evidence type="ECO:0000256" key="2">
    <source>
        <dbReference type="ARBA" id="ARBA00001946"/>
    </source>
</evidence>
<dbReference type="PANTHER" id="PTHR43766:SF1">
    <property type="entry name" value="TRYPTOPHAN--TRNA LIGASE, MITOCHONDRIAL"/>
    <property type="match status" value="1"/>
</dbReference>
<evidence type="ECO:0000256" key="9">
    <source>
        <dbReference type="ARBA" id="ARBA00023211"/>
    </source>
</evidence>
<evidence type="ECO:0000313" key="15">
    <source>
        <dbReference type="EMBL" id="ONK69770.1"/>
    </source>
</evidence>
<dbReference type="GO" id="GO:0005524">
    <property type="term" value="F:ATP binding"/>
    <property type="evidence" value="ECO:0007669"/>
    <property type="project" value="UniProtKB-KW"/>
</dbReference>
<dbReference type="FunFam" id="3.60.40.10:FF:000291">
    <property type="entry name" value="Protein phosphatase 2C 50"/>
    <property type="match status" value="1"/>
</dbReference>
<dbReference type="Gene3D" id="1.10.240.10">
    <property type="entry name" value="Tyrosyl-Transfer RNA Synthetase"/>
    <property type="match status" value="1"/>
</dbReference>
<protein>
    <recommendedName>
        <fullName evidence="4">protein-serine/threonine phosphatase</fullName>
        <ecNumber evidence="4">3.1.3.16</ecNumber>
    </recommendedName>
</protein>
<keyword evidence="16" id="KW-1185">Reference proteome</keyword>
<evidence type="ECO:0000256" key="3">
    <source>
        <dbReference type="ARBA" id="ARBA00006702"/>
    </source>
</evidence>
<comment type="cofactor">
    <cofactor evidence="2">
        <name>Mg(2+)</name>
        <dbReference type="ChEBI" id="CHEBI:18420"/>
    </cofactor>
</comment>
<dbReference type="GO" id="GO:0009507">
    <property type="term" value="C:chloroplast"/>
    <property type="evidence" value="ECO:0007669"/>
    <property type="project" value="TreeGrafter"/>
</dbReference>
<evidence type="ECO:0000256" key="6">
    <source>
        <dbReference type="ARBA" id="ARBA00022801"/>
    </source>
</evidence>
<dbReference type="AlphaFoldDB" id="A0A5P1F029"/>
<sequence>MAWGRVGGGRRKEMETRVAGGAPGVHGRRTCEGWVAASAEVKSGSEEISHVRFFGVYDGHGGSQVARFCAHRVHEVVAKKWENFNGEEGWKRRWEVAFCDGFEMVDDEIISESVAPDVIGSTAVAVVISGCQIIASNCGDSRAILCRHNQTIQLTVDHKPDREDELQRIENEGGRVINWQGARVMGVLAMSRSIGDRYMRPWIIPVPEVSFMSRSEDDECLILASDGLWDVISNCEAGEVACRLLKRHRKNGVVDEVLVSPAQAVADYLVKLAYRKNSSDNISGDENVGVALLTYPVLMASDILLYQSDLVPVGDDQKQHLELTRELAERVNYLFGGRKWKKMGGKGGTLFKVPEALIPPTGAPVMSLTDGLSKMSNPLHRTCLTSISLIQKILEFDNPERPEYNNLLTIYQLVTGRTKEEVVLQCQGMNWGTFKPKLTDALINHLHPIQTRYGEIISDQTYLDKVLSDGATNTAGIADTTLNNVYQAMGFLKR</sequence>
<evidence type="ECO:0000256" key="8">
    <source>
        <dbReference type="ARBA" id="ARBA00022912"/>
    </source>
</evidence>
<comment type="similarity">
    <text evidence="3 12">Belongs to the PP2C family.</text>
</comment>
<evidence type="ECO:0000256" key="4">
    <source>
        <dbReference type="ARBA" id="ARBA00013081"/>
    </source>
</evidence>
<evidence type="ECO:0000256" key="11">
    <source>
        <dbReference type="ARBA" id="ARBA00048336"/>
    </source>
</evidence>
<keyword evidence="7" id="KW-0460">Magnesium</keyword>
<feature type="region of interest" description="Disordered" evidence="13">
    <location>
        <begin position="1"/>
        <end position="24"/>
    </location>
</feature>
<dbReference type="InterPro" id="IPR001932">
    <property type="entry name" value="PPM-type_phosphatase-like_dom"/>
</dbReference>
<keyword evidence="5" id="KW-0479">Metal-binding</keyword>
<dbReference type="GO" id="GO:0004722">
    <property type="term" value="F:protein serine/threonine phosphatase activity"/>
    <property type="evidence" value="ECO:0007669"/>
    <property type="project" value="UniProtKB-EC"/>
</dbReference>
<dbReference type="GO" id="GO:0006436">
    <property type="term" value="P:tryptophanyl-tRNA aminoacylation"/>
    <property type="evidence" value="ECO:0007669"/>
    <property type="project" value="TreeGrafter"/>
</dbReference>
<dbReference type="Pfam" id="PF00481">
    <property type="entry name" value="PP2C"/>
    <property type="match status" value="1"/>
</dbReference>
<organism evidence="15 16">
    <name type="scientific">Asparagus officinalis</name>
    <name type="common">Garden asparagus</name>
    <dbReference type="NCBI Taxonomy" id="4686"/>
    <lineage>
        <taxon>Eukaryota</taxon>
        <taxon>Viridiplantae</taxon>
        <taxon>Streptophyta</taxon>
        <taxon>Embryophyta</taxon>
        <taxon>Tracheophyta</taxon>
        <taxon>Spermatophyta</taxon>
        <taxon>Magnoliopsida</taxon>
        <taxon>Liliopsida</taxon>
        <taxon>Asparagales</taxon>
        <taxon>Asparagaceae</taxon>
        <taxon>Asparagoideae</taxon>
        <taxon>Asparagus</taxon>
    </lineage>
</organism>
<keyword evidence="9" id="KW-0464">Manganese</keyword>
<dbReference type="Gramene" id="ONK69770">
    <property type="protein sequence ID" value="ONK69770"/>
    <property type="gene ID" value="A4U43_C05F26530"/>
</dbReference>
<comment type="catalytic activity">
    <reaction evidence="10">
        <text>O-phospho-L-seryl-[protein] + H2O = L-seryl-[protein] + phosphate</text>
        <dbReference type="Rhea" id="RHEA:20629"/>
        <dbReference type="Rhea" id="RHEA-COMP:9863"/>
        <dbReference type="Rhea" id="RHEA-COMP:11604"/>
        <dbReference type="ChEBI" id="CHEBI:15377"/>
        <dbReference type="ChEBI" id="CHEBI:29999"/>
        <dbReference type="ChEBI" id="CHEBI:43474"/>
        <dbReference type="ChEBI" id="CHEBI:83421"/>
        <dbReference type="EC" id="3.1.3.16"/>
    </reaction>
</comment>
<reference evidence="16" key="1">
    <citation type="journal article" date="2017" name="Nat. Commun.">
        <title>The asparagus genome sheds light on the origin and evolution of a young Y chromosome.</title>
        <authorList>
            <person name="Harkess A."/>
            <person name="Zhou J."/>
            <person name="Xu C."/>
            <person name="Bowers J.E."/>
            <person name="Van der Hulst R."/>
            <person name="Ayyampalayam S."/>
            <person name="Mercati F."/>
            <person name="Riccardi P."/>
            <person name="McKain M.R."/>
            <person name="Kakrana A."/>
            <person name="Tang H."/>
            <person name="Ray J."/>
            <person name="Groenendijk J."/>
            <person name="Arikit S."/>
            <person name="Mathioni S.M."/>
            <person name="Nakano M."/>
            <person name="Shan H."/>
            <person name="Telgmann-Rauber A."/>
            <person name="Kanno A."/>
            <person name="Yue Z."/>
            <person name="Chen H."/>
            <person name="Li W."/>
            <person name="Chen Y."/>
            <person name="Xu X."/>
            <person name="Zhang Y."/>
            <person name="Luo S."/>
            <person name="Chen H."/>
            <person name="Gao J."/>
            <person name="Mao Z."/>
            <person name="Pires J.C."/>
            <person name="Luo M."/>
            <person name="Kudrna D."/>
            <person name="Wing R.A."/>
            <person name="Meyers B.C."/>
            <person name="Yi K."/>
            <person name="Kong H."/>
            <person name="Lavrijsen P."/>
            <person name="Sunseri F."/>
            <person name="Falavigna A."/>
            <person name="Ye Y."/>
            <person name="Leebens-Mack J.H."/>
            <person name="Chen G."/>
        </authorList>
    </citation>
    <scope>NUCLEOTIDE SEQUENCE [LARGE SCALE GENOMIC DNA]</scope>
    <source>
        <strain evidence="16">cv. DH0086</strain>
    </source>
</reference>
<dbReference type="GO" id="GO:0046872">
    <property type="term" value="F:metal ion binding"/>
    <property type="evidence" value="ECO:0007669"/>
    <property type="project" value="UniProtKB-KW"/>
</dbReference>
<comment type="catalytic activity">
    <reaction evidence="11">
        <text>O-phospho-L-threonyl-[protein] + H2O = L-threonyl-[protein] + phosphate</text>
        <dbReference type="Rhea" id="RHEA:47004"/>
        <dbReference type="Rhea" id="RHEA-COMP:11060"/>
        <dbReference type="Rhea" id="RHEA-COMP:11605"/>
        <dbReference type="ChEBI" id="CHEBI:15377"/>
        <dbReference type="ChEBI" id="CHEBI:30013"/>
        <dbReference type="ChEBI" id="CHEBI:43474"/>
        <dbReference type="ChEBI" id="CHEBI:61977"/>
        <dbReference type="EC" id="3.1.3.16"/>
    </reaction>
</comment>
<dbReference type="SUPFAM" id="SSF52374">
    <property type="entry name" value="Nucleotidylyl transferase"/>
    <property type="match status" value="1"/>
</dbReference>
<dbReference type="PROSITE" id="PS51746">
    <property type="entry name" value="PPM_2"/>
    <property type="match status" value="1"/>
</dbReference>
<dbReference type="EC" id="3.1.3.16" evidence="4"/>
<dbReference type="SMART" id="SM00332">
    <property type="entry name" value="PP2Cc"/>
    <property type="match status" value="1"/>
</dbReference>